<gene>
    <name evidence="1" type="ORF">BJ138DRAFT_970249</name>
</gene>
<comment type="caution">
    <text evidence="1">The sequence shown here is derived from an EMBL/GenBank/DDBJ whole genome shotgun (WGS) entry which is preliminary data.</text>
</comment>
<sequence length="121" mass="14107">WVIEKLVQPDHRALTILRRWTNRQRHSEITPSLLKLLRDLSPEACRIALRELKQPRRWIRRINESSVILPIVIKTLDDQRSFELDALLDCGATGCYIDEGYAKAKGINLTRLHRPIPVYNA</sequence>
<keyword evidence="2" id="KW-1185">Reference proteome</keyword>
<dbReference type="EMBL" id="MU268619">
    <property type="protein sequence ID" value="KAH7904075.1"/>
    <property type="molecule type" value="Genomic_DNA"/>
</dbReference>
<name>A0ACB7ZSA4_9AGAM</name>
<feature type="non-terminal residue" evidence="1">
    <location>
        <position position="121"/>
    </location>
</feature>
<reference evidence="1" key="1">
    <citation type="journal article" date="2021" name="New Phytol.">
        <title>Evolutionary innovations through gain and loss of genes in the ectomycorrhizal Boletales.</title>
        <authorList>
            <person name="Wu G."/>
            <person name="Miyauchi S."/>
            <person name="Morin E."/>
            <person name="Kuo A."/>
            <person name="Drula E."/>
            <person name="Varga T."/>
            <person name="Kohler A."/>
            <person name="Feng B."/>
            <person name="Cao Y."/>
            <person name="Lipzen A."/>
            <person name="Daum C."/>
            <person name="Hundley H."/>
            <person name="Pangilinan J."/>
            <person name="Johnson J."/>
            <person name="Barry K."/>
            <person name="LaButti K."/>
            <person name="Ng V."/>
            <person name="Ahrendt S."/>
            <person name="Min B."/>
            <person name="Choi I.G."/>
            <person name="Park H."/>
            <person name="Plett J.M."/>
            <person name="Magnuson J."/>
            <person name="Spatafora J.W."/>
            <person name="Nagy L.G."/>
            <person name="Henrissat B."/>
            <person name="Grigoriev I.V."/>
            <person name="Yang Z.L."/>
            <person name="Xu J."/>
            <person name="Martin F.M."/>
        </authorList>
    </citation>
    <scope>NUCLEOTIDE SEQUENCE</scope>
    <source>
        <strain evidence="1">ATCC 28755</strain>
    </source>
</reference>
<proteinExistence type="predicted"/>
<evidence type="ECO:0000313" key="2">
    <source>
        <dbReference type="Proteomes" id="UP000790377"/>
    </source>
</evidence>
<feature type="non-terminal residue" evidence="1">
    <location>
        <position position="1"/>
    </location>
</feature>
<dbReference type="Proteomes" id="UP000790377">
    <property type="component" value="Unassembled WGS sequence"/>
</dbReference>
<evidence type="ECO:0000313" key="1">
    <source>
        <dbReference type="EMBL" id="KAH7904075.1"/>
    </source>
</evidence>
<protein>
    <submittedName>
        <fullName evidence="1">Uncharacterized protein</fullName>
    </submittedName>
</protein>
<accession>A0ACB7ZSA4</accession>
<organism evidence="1 2">
    <name type="scientific">Hygrophoropsis aurantiaca</name>
    <dbReference type="NCBI Taxonomy" id="72124"/>
    <lineage>
        <taxon>Eukaryota</taxon>
        <taxon>Fungi</taxon>
        <taxon>Dikarya</taxon>
        <taxon>Basidiomycota</taxon>
        <taxon>Agaricomycotina</taxon>
        <taxon>Agaricomycetes</taxon>
        <taxon>Agaricomycetidae</taxon>
        <taxon>Boletales</taxon>
        <taxon>Coniophorineae</taxon>
        <taxon>Hygrophoropsidaceae</taxon>
        <taxon>Hygrophoropsis</taxon>
    </lineage>
</organism>